<dbReference type="Pfam" id="PF00724">
    <property type="entry name" value="Oxidored_FMN"/>
    <property type="match status" value="1"/>
</dbReference>
<evidence type="ECO:0000313" key="3">
    <source>
        <dbReference type="Proteomes" id="UP000054166"/>
    </source>
</evidence>
<organism evidence="2 3">
    <name type="scientific">Piloderma croceum (strain F 1598)</name>
    <dbReference type="NCBI Taxonomy" id="765440"/>
    <lineage>
        <taxon>Eukaryota</taxon>
        <taxon>Fungi</taxon>
        <taxon>Dikarya</taxon>
        <taxon>Basidiomycota</taxon>
        <taxon>Agaricomycotina</taxon>
        <taxon>Agaricomycetes</taxon>
        <taxon>Agaricomycetidae</taxon>
        <taxon>Atheliales</taxon>
        <taxon>Atheliaceae</taxon>
        <taxon>Piloderma</taxon>
    </lineage>
</organism>
<dbReference type="GO" id="GO:0010181">
    <property type="term" value="F:FMN binding"/>
    <property type="evidence" value="ECO:0007669"/>
    <property type="project" value="InterPro"/>
</dbReference>
<accession>A0A0C3FT14</accession>
<dbReference type="FunFam" id="3.20.20.70:FF:000138">
    <property type="entry name" value="NADPH dehydrogenase 1"/>
    <property type="match status" value="1"/>
</dbReference>
<dbReference type="OrthoDB" id="276546at2759"/>
<keyword evidence="3" id="KW-1185">Reference proteome</keyword>
<reference evidence="3" key="2">
    <citation type="submission" date="2015-01" db="EMBL/GenBank/DDBJ databases">
        <title>Evolutionary Origins and Diversification of the Mycorrhizal Mutualists.</title>
        <authorList>
            <consortium name="DOE Joint Genome Institute"/>
            <consortium name="Mycorrhizal Genomics Consortium"/>
            <person name="Kohler A."/>
            <person name="Kuo A."/>
            <person name="Nagy L.G."/>
            <person name="Floudas D."/>
            <person name="Copeland A."/>
            <person name="Barry K.W."/>
            <person name="Cichocki N."/>
            <person name="Veneault-Fourrey C."/>
            <person name="LaButti K."/>
            <person name="Lindquist E.A."/>
            <person name="Lipzen A."/>
            <person name="Lundell T."/>
            <person name="Morin E."/>
            <person name="Murat C."/>
            <person name="Riley R."/>
            <person name="Ohm R."/>
            <person name="Sun H."/>
            <person name="Tunlid A."/>
            <person name="Henrissat B."/>
            <person name="Grigoriev I.V."/>
            <person name="Hibbett D.S."/>
            <person name="Martin F."/>
        </authorList>
    </citation>
    <scope>NUCLEOTIDE SEQUENCE [LARGE SCALE GENOMIC DNA]</scope>
    <source>
        <strain evidence="3">F 1598</strain>
    </source>
</reference>
<feature type="domain" description="NADH:flavin oxidoreductase/NADH oxidase N-terminal" evidence="1">
    <location>
        <begin position="7"/>
        <end position="347"/>
    </location>
</feature>
<dbReference type="PANTHER" id="PTHR22893:SF91">
    <property type="entry name" value="NADPH DEHYDROGENASE 2-RELATED"/>
    <property type="match status" value="1"/>
</dbReference>
<dbReference type="STRING" id="765440.A0A0C3FT14"/>
<evidence type="ECO:0000313" key="2">
    <source>
        <dbReference type="EMBL" id="KIM82854.1"/>
    </source>
</evidence>
<dbReference type="SUPFAM" id="SSF51395">
    <property type="entry name" value="FMN-linked oxidoreductases"/>
    <property type="match status" value="1"/>
</dbReference>
<proteinExistence type="predicted"/>
<gene>
    <name evidence="2" type="ORF">PILCRDRAFT_7743</name>
</gene>
<dbReference type="AlphaFoldDB" id="A0A0C3FT14"/>
<dbReference type="Proteomes" id="UP000054166">
    <property type="component" value="Unassembled WGS sequence"/>
</dbReference>
<reference evidence="2 3" key="1">
    <citation type="submission" date="2014-04" db="EMBL/GenBank/DDBJ databases">
        <authorList>
            <consortium name="DOE Joint Genome Institute"/>
            <person name="Kuo A."/>
            <person name="Tarkka M."/>
            <person name="Buscot F."/>
            <person name="Kohler A."/>
            <person name="Nagy L.G."/>
            <person name="Floudas D."/>
            <person name="Copeland A."/>
            <person name="Barry K.W."/>
            <person name="Cichocki N."/>
            <person name="Veneault-Fourrey C."/>
            <person name="LaButti K."/>
            <person name="Lindquist E.A."/>
            <person name="Lipzen A."/>
            <person name="Lundell T."/>
            <person name="Morin E."/>
            <person name="Murat C."/>
            <person name="Sun H."/>
            <person name="Tunlid A."/>
            <person name="Henrissat B."/>
            <person name="Grigoriev I.V."/>
            <person name="Hibbett D.S."/>
            <person name="Martin F."/>
            <person name="Nordberg H.P."/>
            <person name="Cantor M.N."/>
            <person name="Hua S.X."/>
        </authorList>
    </citation>
    <scope>NUCLEOTIDE SEQUENCE [LARGE SCALE GENOMIC DNA]</scope>
    <source>
        <strain evidence="2 3">F 1598</strain>
    </source>
</reference>
<dbReference type="InterPro" id="IPR045247">
    <property type="entry name" value="Oye-like"/>
</dbReference>
<dbReference type="InParanoid" id="A0A0C3FT14"/>
<name>A0A0C3FT14_PILCF</name>
<dbReference type="FunCoup" id="A0A0C3FT14">
    <property type="interactions" value="254"/>
</dbReference>
<dbReference type="PANTHER" id="PTHR22893">
    <property type="entry name" value="NADH OXIDOREDUCTASE-RELATED"/>
    <property type="match status" value="1"/>
</dbReference>
<dbReference type="InterPro" id="IPR013785">
    <property type="entry name" value="Aldolase_TIM"/>
</dbReference>
<dbReference type="CDD" id="cd02933">
    <property type="entry name" value="OYE_like_FMN"/>
    <property type="match status" value="1"/>
</dbReference>
<dbReference type="InterPro" id="IPR001155">
    <property type="entry name" value="OxRdtase_FMN_N"/>
</dbReference>
<evidence type="ECO:0000259" key="1">
    <source>
        <dbReference type="Pfam" id="PF00724"/>
    </source>
</evidence>
<dbReference type="HOGENOM" id="CLU_012153_0_0_1"/>
<dbReference type="EMBL" id="KN832993">
    <property type="protein sequence ID" value="KIM82854.1"/>
    <property type="molecule type" value="Genomic_DNA"/>
</dbReference>
<dbReference type="GO" id="GO:0003959">
    <property type="term" value="F:NADPH dehydrogenase activity"/>
    <property type="evidence" value="ECO:0007669"/>
    <property type="project" value="TreeGrafter"/>
</dbReference>
<protein>
    <recommendedName>
        <fullName evidence="1">NADH:flavin oxidoreductase/NADH oxidase N-terminal domain-containing protein</fullName>
    </recommendedName>
</protein>
<sequence length="375" mass="41926">MDSSSQKLFEPIQVGDLKLDHRVVMAPLTRFRATETHAPGPYAVEYYTQRADTPGTLIITEATLIAEKAGGYFGVPGIWSDEQIAGWKKASYTIVDAIRAKGSFIYLQLWALGRSADPEEIKKENPANDFIAPSTIPLTGRTAVPRPMTVAEIKEFAQLYATAAYNAVYKAGFDGVEIHGANGYLVDQFLQDVSNDRTDEYGGSVENRSRFALEVVHAVVKAVEEKKTGIRFSPWNTFQDMAMKDPVPQYTDVITRIRDLYPDFSYIHLVEPRIDGHITRDAISSRETSQSDFIHDLWAPRPLISVGAFDRKLGLEVAEKKGHLIAYGRPFISNPDLVYRLKNNLPLAKGNRATYYAPRNWTPEGYTDYPVAAQA</sequence>
<dbReference type="Gene3D" id="3.20.20.70">
    <property type="entry name" value="Aldolase class I"/>
    <property type="match status" value="1"/>
</dbReference>